<evidence type="ECO:0000313" key="6">
    <source>
        <dbReference type="WBParaSite" id="BXY_1680800.1"/>
    </source>
</evidence>
<dbReference type="EMBL" id="CAJFDI010000005">
    <property type="protein sequence ID" value="CAD5232828.1"/>
    <property type="molecule type" value="Genomic_DNA"/>
</dbReference>
<protein>
    <submittedName>
        <fullName evidence="2">(pine wood nematode) hypothetical protein</fullName>
    </submittedName>
</protein>
<feature type="region of interest" description="Disordered" evidence="1">
    <location>
        <begin position="91"/>
        <end position="242"/>
    </location>
</feature>
<dbReference type="Proteomes" id="UP000582659">
    <property type="component" value="Unassembled WGS sequence"/>
</dbReference>
<keyword evidence="5" id="KW-1185">Reference proteome</keyword>
<feature type="compositionally biased region" description="Basic and acidic residues" evidence="1">
    <location>
        <begin position="177"/>
        <end position="186"/>
    </location>
</feature>
<evidence type="ECO:0000313" key="3">
    <source>
        <dbReference type="EMBL" id="CAG9125885.1"/>
    </source>
</evidence>
<feature type="compositionally biased region" description="Basic and acidic residues" evidence="1">
    <location>
        <begin position="200"/>
        <end position="216"/>
    </location>
</feature>
<sequence>MLRPGLFVHPTVRHLITTNKKRENRSERQPYQETHLASFFPHSRKIAANRMTEKFGSQESDALIGNEAKTPRGFWSHREWGVEIKISSHHNLKNPSADSRSADPVGRRAARTGPVPAATDLRSVLAKEAATKKGPSTRTGAPAESPGTEIFFRWTRHTRRRSERTGGKGGGKQKKKQGAERGDRRGTTPPLTHSQPPKTNHSDESKKTKEKTDGRTTQRPHLHKSASVRPGVSGQRREISPPLRTLKMMAPTRLQISALCKLIRDAIASVRPRIACCVGSGGERSGLTGKVVEEETGPVHATIPSLSGFVTTETDFSRRTAAIPLHTRLLLGFSPTTPQPPPLLCGAAKSSFPLSAAPPN</sequence>
<evidence type="ECO:0000313" key="5">
    <source>
        <dbReference type="Proteomes" id="UP000659654"/>
    </source>
</evidence>
<organism evidence="4 6">
    <name type="scientific">Bursaphelenchus xylophilus</name>
    <name type="common">Pinewood nematode worm</name>
    <name type="synonym">Aphelenchoides xylophilus</name>
    <dbReference type="NCBI Taxonomy" id="6326"/>
    <lineage>
        <taxon>Eukaryota</taxon>
        <taxon>Metazoa</taxon>
        <taxon>Ecdysozoa</taxon>
        <taxon>Nematoda</taxon>
        <taxon>Chromadorea</taxon>
        <taxon>Rhabditida</taxon>
        <taxon>Tylenchina</taxon>
        <taxon>Tylenchomorpha</taxon>
        <taxon>Aphelenchoidea</taxon>
        <taxon>Aphelenchoididae</taxon>
        <taxon>Bursaphelenchus</taxon>
    </lineage>
</organism>
<accession>A0A1I7SUT5</accession>
<proteinExistence type="predicted"/>
<reference evidence="3" key="2">
    <citation type="submission" date="2020-08" db="EMBL/GenBank/DDBJ databases">
        <authorList>
            <person name="Kikuchi T."/>
        </authorList>
    </citation>
    <scope>NUCLEOTIDE SEQUENCE</scope>
    <source>
        <strain evidence="2">Ka4C1</strain>
    </source>
</reference>
<dbReference type="Proteomes" id="UP000095284">
    <property type="component" value="Unplaced"/>
</dbReference>
<feature type="compositionally biased region" description="Polar residues" evidence="1">
    <location>
        <begin position="189"/>
        <end position="199"/>
    </location>
</feature>
<reference evidence="6" key="1">
    <citation type="submission" date="2016-11" db="UniProtKB">
        <authorList>
            <consortium name="WormBaseParasite"/>
        </authorList>
    </citation>
    <scope>IDENTIFICATION</scope>
</reference>
<dbReference type="AlphaFoldDB" id="A0A1I7SUT5"/>
<name>A0A1I7SUT5_BURXY</name>
<gene>
    <name evidence="2" type="ORF">BXYJ_LOCUS12919</name>
</gene>
<evidence type="ECO:0000313" key="4">
    <source>
        <dbReference type="Proteomes" id="UP000095284"/>
    </source>
</evidence>
<dbReference type="Proteomes" id="UP000659654">
    <property type="component" value="Unassembled WGS sequence"/>
</dbReference>
<evidence type="ECO:0000313" key="2">
    <source>
        <dbReference type="EMBL" id="CAD5232828.1"/>
    </source>
</evidence>
<dbReference type="WBParaSite" id="BXY_1680800.1">
    <property type="protein sequence ID" value="BXY_1680800.1"/>
    <property type="gene ID" value="BXY_1680800"/>
</dbReference>
<evidence type="ECO:0000256" key="1">
    <source>
        <dbReference type="SAM" id="MobiDB-lite"/>
    </source>
</evidence>
<dbReference type="EMBL" id="CAJFCV020000005">
    <property type="protein sequence ID" value="CAG9125885.1"/>
    <property type="molecule type" value="Genomic_DNA"/>
</dbReference>